<dbReference type="Gene3D" id="1.10.287.1260">
    <property type="match status" value="1"/>
</dbReference>
<dbReference type="SUPFAM" id="SSF50182">
    <property type="entry name" value="Sm-like ribonucleoproteins"/>
    <property type="match status" value="1"/>
</dbReference>
<sequence>MPLNYIASALWAWVATTGITLALLITAAFLVPRAGRLVMRIIERKVLAEDTDESKAYLAIAGVAIYVSQIIAYFLIFAFILQALGFSLSSAALPATAASAAIALGAQSIVADFLAGFFILTEKQYGVGDWVRFEGGKTTAEGTVIQITMRATRIRTLAEETVTIPNSSAGVSINNSNYWSSAVVVMPIPLLGSHSIYDAIERSTRAAQRALTKKEIASEILGELSVHESTAITAPSTVGMPWTVNIRFICQVKPGSQWRVERAIRTSIIDEFWPQYGSIPTATGLPEPGSQFLDSVNHDMSRRLTSDPAHTPSTWPDHTQADKTDANKLTRSIKKHNDQAQAKSTIVAQAATETEPQVVTLPSSDAQDPARKHEAHNDPAATQPRFTANQEKNDQDHTKPAVSTEQSTWHKMLTLGGRMRASTAVLLLIFGVLIILRGLTFETNHADTNGVLAPAPQNQVVSPTSVPPTSPVIETTQAPSTSEIIPEESLVSTPVLTTEPNTAEESTDSNVSIEETPIESAAPTTDHNTDATQSPQEPDNPQVQNPTQ</sequence>
<evidence type="ECO:0000256" key="6">
    <source>
        <dbReference type="SAM" id="MobiDB-lite"/>
    </source>
</evidence>
<evidence type="ECO:0000256" key="4">
    <source>
        <dbReference type="ARBA" id="ARBA00022989"/>
    </source>
</evidence>
<feature type="domain" description="Mechanosensitive ion channel MscS" evidence="8">
    <location>
        <begin position="109"/>
        <end position="170"/>
    </location>
</feature>
<dbReference type="RefSeq" id="WP_046439142.1">
    <property type="nucleotide sequence ID" value="NZ_CP011312.1"/>
</dbReference>
<evidence type="ECO:0000256" key="2">
    <source>
        <dbReference type="ARBA" id="ARBA00022475"/>
    </source>
</evidence>
<dbReference type="STRING" id="35755.UL82_04140"/>
<reference evidence="10 12" key="2">
    <citation type="submission" date="2018-12" db="EMBL/GenBank/DDBJ databases">
        <authorList>
            <consortium name="Pathogen Informatics"/>
        </authorList>
    </citation>
    <scope>NUCLEOTIDE SEQUENCE [LARGE SCALE GENOMIC DNA]</scope>
    <source>
        <strain evidence="10 12">NCTC949</strain>
    </source>
</reference>
<dbReference type="Proteomes" id="UP000033457">
    <property type="component" value="Chromosome"/>
</dbReference>
<dbReference type="GO" id="GO:0005886">
    <property type="term" value="C:plasma membrane"/>
    <property type="evidence" value="ECO:0007669"/>
    <property type="project" value="UniProtKB-SubCell"/>
</dbReference>
<dbReference type="OrthoDB" id="4638917at2"/>
<dbReference type="Pfam" id="PF00924">
    <property type="entry name" value="MS_channel_2nd"/>
    <property type="match status" value="1"/>
</dbReference>
<dbReference type="Proteomes" id="UP000271380">
    <property type="component" value="Chromosome"/>
</dbReference>
<feature type="compositionally biased region" description="Polar residues" evidence="6">
    <location>
        <begin position="473"/>
        <end position="483"/>
    </location>
</feature>
<feature type="transmembrane region" description="Helical" evidence="7">
    <location>
        <begin position="56"/>
        <end position="80"/>
    </location>
</feature>
<evidence type="ECO:0000313" key="11">
    <source>
        <dbReference type="Proteomes" id="UP000033457"/>
    </source>
</evidence>
<feature type="compositionally biased region" description="Polar residues" evidence="6">
    <location>
        <begin position="353"/>
        <end position="366"/>
    </location>
</feature>
<accession>A0A0F6R1H3</accession>
<evidence type="ECO:0000256" key="7">
    <source>
        <dbReference type="SAM" id="Phobius"/>
    </source>
</evidence>
<evidence type="ECO:0000313" key="12">
    <source>
        <dbReference type="Proteomes" id="UP000271380"/>
    </source>
</evidence>
<dbReference type="InterPro" id="IPR010920">
    <property type="entry name" value="LSM_dom_sf"/>
</dbReference>
<feature type="transmembrane region" description="Helical" evidence="7">
    <location>
        <begin position="12"/>
        <end position="35"/>
    </location>
</feature>
<feature type="region of interest" description="Disordered" evidence="6">
    <location>
        <begin position="353"/>
        <end position="406"/>
    </location>
</feature>
<dbReference type="EMBL" id="CP011312">
    <property type="protein sequence ID" value="AKE41033.1"/>
    <property type="molecule type" value="Genomic_DNA"/>
</dbReference>
<keyword evidence="3 7" id="KW-0812">Transmembrane</keyword>
<evidence type="ECO:0000256" key="1">
    <source>
        <dbReference type="ARBA" id="ARBA00004236"/>
    </source>
</evidence>
<comment type="subcellular location">
    <subcellularLocation>
        <location evidence="1">Cell membrane</location>
    </subcellularLocation>
</comment>
<dbReference type="KEGG" id="cku:UL82_04140"/>
<feature type="compositionally biased region" description="Polar residues" evidence="6">
    <location>
        <begin position="522"/>
        <end position="548"/>
    </location>
</feature>
<feature type="transmembrane region" description="Helical" evidence="7">
    <location>
        <begin position="421"/>
        <end position="439"/>
    </location>
</feature>
<proteinExistence type="predicted"/>
<feature type="region of interest" description="Disordered" evidence="6">
    <location>
        <begin position="302"/>
        <end position="326"/>
    </location>
</feature>
<evidence type="ECO:0000256" key="3">
    <source>
        <dbReference type="ARBA" id="ARBA00022692"/>
    </source>
</evidence>
<feature type="compositionally biased region" description="Basic and acidic residues" evidence="6">
    <location>
        <begin position="368"/>
        <end position="377"/>
    </location>
</feature>
<dbReference type="GO" id="GO:0008381">
    <property type="term" value="F:mechanosensitive monoatomic ion channel activity"/>
    <property type="evidence" value="ECO:0007669"/>
    <property type="project" value="InterPro"/>
</dbReference>
<evidence type="ECO:0000259" key="8">
    <source>
        <dbReference type="Pfam" id="PF00924"/>
    </source>
</evidence>
<feature type="region of interest" description="Disordered" evidence="6">
    <location>
        <begin position="459"/>
        <end position="548"/>
    </location>
</feature>
<name>A0A0F6R1H3_9CORY</name>
<dbReference type="InterPro" id="IPR045276">
    <property type="entry name" value="YbiO_bact"/>
</dbReference>
<evidence type="ECO:0000313" key="9">
    <source>
        <dbReference type="EMBL" id="AKE41033.1"/>
    </source>
</evidence>
<keyword evidence="4 7" id="KW-1133">Transmembrane helix</keyword>
<feature type="compositionally biased region" description="Polar residues" evidence="6">
    <location>
        <begin position="490"/>
        <end position="513"/>
    </location>
</feature>
<organism evidence="9 11">
    <name type="scientific">Corynebacterium kutscheri</name>
    <dbReference type="NCBI Taxonomy" id="35755"/>
    <lineage>
        <taxon>Bacteria</taxon>
        <taxon>Bacillati</taxon>
        <taxon>Actinomycetota</taxon>
        <taxon>Actinomycetes</taxon>
        <taxon>Mycobacteriales</taxon>
        <taxon>Corynebacteriaceae</taxon>
        <taxon>Corynebacterium</taxon>
    </lineage>
</organism>
<gene>
    <name evidence="10" type="primary">mscS</name>
    <name evidence="10" type="ORF">NCTC949_01393</name>
    <name evidence="9" type="ORF">UL82_04140</name>
</gene>
<dbReference type="EMBL" id="LR134377">
    <property type="protein sequence ID" value="VEH06922.1"/>
    <property type="molecule type" value="Genomic_DNA"/>
</dbReference>
<reference evidence="9 11" key="1">
    <citation type="journal article" date="2015" name="Genome Announc.">
        <title>Complete Genome Sequence of Corynebacterium kutscheri DSM 20755, a Corynebacterial Type Strain with Remarkably Low G+C Content of Chromosomal DNA.</title>
        <authorList>
            <person name="Ruckert C."/>
            <person name="Albersmeier A."/>
            <person name="Winkler A."/>
            <person name="Tauch A."/>
        </authorList>
    </citation>
    <scope>NUCLEOTIDE SEQUENCE [LARGE SCALE GENOMIC DNA]</scope>
    <source>
        <strain evidence="9 11">DSM 20755</strain>
    </source>
</reference>
<protein>
    <submittedName>
        <fullName evidence="9">Small-conductance mechanosensitive channel</fullName>
    </submittedName>
</protein>
<keyword evidence="11" id="KW-1185">Reference proteome</keyword>
<dbReference type="HOGENOM" id="CLU_025920_0_0_11"/>
<dbReference type="PANTHER" id="PTHR30460">
    <property type="entry name" value="MODERATE CONDUCTANCE MECHANOSENSITIVE CHANNEL YBIO"/>
    <property type="match status" value="1"/>
</dbReference>
<keyword evidence="5 7" id="KW-0472">Membrane</keyword>
<evidence type="ECO:0000313" key="10">
    <source>
        <dbReference type="EMBL" id="VEH06922.1"/>
    </source>
</evidence>
<dbReference type="AlphaFoldDB" id="A0A0F6R1H3"/>
<keyword evidence="2" id="KW-1003">Cell membrane</keyword>
<dbReference type="Gene3D" id="2.30.30.60">
    <property type="match status" value="1"/>
</dbReference>
<dbReference type="InterPro" id="IPR023408">
    <property type="entry name" value="MscS_beta-dom_sf"/>
</dbReference>
<dbReference type="InterPro" id="IPR006685">
    <property type="entry name" value="MscS_channel_2nd"/>
</dbReference>
<evidence type="ECO:0000256" key="5">
    <source>
        <dbReference type="ARBA" id="ARBA00023136"/>
    </source>
</evidence>
<dbReference type="PANTHER" id="PTHR30460:SF0">
    <property type="entry name" value="MODERATE CONDUCTANCE MECHANOSENSITIVE CHANNEL YBIO"/>
    <property type="match status" value="1"/>
</dbReference>